<dbReference type="VEuPathDB" id="FungiDB:A1Q1_06171"/>
<protein>
    <recommendedName>
        <fullName evidence="10">Protein transport protein BOS1</fullName>
    </recommendedName>
</protein>
<dbReference type="GeneID" id="25989683"/>
<comment type="similarity">
    <text evidence="9">Belongs to the BOS1 family.</text>
</comment>
<dbReference type="PANTHER" id="PTHR21230">
    <property type="entry name" value="VESICLE TRANSPORT V-SNARE PROTEIN VTI1-RELATED"/>
    <property type="match status" value="1"/>
</dbReference>
<keyword evidence="6" id="KW-1133">Transmembrane helix</keyword>
<dbReference type="AlphaFoldDB" id="J5Q4C2"/>
<feature type="region of interest" description="Disordered" evidence="11">
    <location>
        <begin position="26"/>
        <end position="45"/>
    </location>
</feature>
<evidence type="ECO:0000313" key="13">
    <source>
        <dbReference type="Proteomes" id="UP000002748"/>
    </source>
</evidence>
<dbReference type="PANTHER" id="PTHR21230:SF1">
    <property type="entry name" value="GOLGI SNAP RECEPTOR COMPLEX MEMBER 2"/>
    <property type="match status" value="1"/>
</dbReference>
<keyword evidence="7" id="KW-0333">Golgi apparatus</keyword>
<evidence type="ECO:0000256" key="7">
    <source>
        <dbReference type="ARBA" id="ARBA00023034"/>
    </source>
</evidence>
<evidence type="ECO:0000256" key="6">
    <source>
        <dbReference type="ARBA" id="ARBA00022989"/>
    </source>
</evidence>
<dbReference type="RefSeq" id="XP_014176855.1">
    <property type="nucleotide sequence ID" value="XM_014321380.1"/>
</dbReference>
<comment type="subcellular location">
    <subcellularLocation>
        <location evidence="1">Endoplasmic reticulum membrane</location>
        <topology evidence="1">Single-pass type IV membrane protein</topology>
    </subcellularLocation>
    <subcellularLocation>
        <location evidence="2">Golgi apparatus membrane</location>
        <topology evidence="2">Single-pass type IV membrane protein</topology>
    </subcellularLocation>
</comment>
<reference evidence="12 13" key="1">
    <citation type="journal article" date="2012" name="Eukaryot. Cell">
        <title>Draft genome sequence of CBS 2479, the standard type strain of Trichosporon asahii.</title>
        <authorList>
            <person name="Yang R.Y."/>
            <person name="Li H.T."/>
            <person name="Zhu H."/>
            <person name="Zhou G.P."/>
            <person name="Wang M."/>
            <person name="Wang L."/>
        </authorList>
    </citation>
    <scope>NUCLEOTIDE SEQUENCE [LARGE SCALE GENOMIC DNA]</scope>
    <source>
        <strain evidence="13">ATCC 90039 / CBS 2479 / JCM 2466 / KCTC 7840 / NCYC 2677 / UAMH 7654</strain>
    </source>
</reference>
<dbReference type="GO" id="GO:0005484">
    <property type="term" value="F:SNAP receptor activity"/>
    <property type="evidence" value="ECO:0007669"/>
    <property type="project" value="InterPro"/>
</dbReference>
<dbReference type="GO" id="GO:0006906">
    <property type="term" value="P:vesicle fusion"/>
    <property type="evidence" value="ECO:0007669"/>
    <property type="project" value="TreeGrafter"/>
</dbReference>
<dbReference type="KEGG" id="tasa:A1Q1_06171"/>
<keyword evidence="5" id="KW-0653">Protein transport</keyword>
<keyword evidence="8" id="KW-0472">Membrane</keyword>
<name>J5Q4C2_TRIAS</name>
<feature type="region of interest" description="Disordered" evidence="11">
    <location>
        <begin position="119"/>
        <end position="168"/>
    </location>
</feature>
<dbReference type="InterPro" id="IPR027027">
    <property type="entry name" value="GOSR2/Membrin/Bos1"/>
</dbReference>
<evidence type="ECO:0000313" key="12">
    <source>
        <dbReference type="EMBL" id="EJT45408.1"/>
    </source>
</evidence>
<keyword evidence="3" id="KW-0813">Transport</keyword>
<accession>J5Q4C2</accession>
<evidence type="ECO:0000256" key="8">
    <source>
        <dbReference type="ARBA" id="ARBA00023136"/>
    </source>
</evidence>
<dbReference type="Pfam" id="PF12352">
    <property type="entry name" value="V-SNARE_C"/>
    <property type="match status" value="1"/>
</dbReference>
<evidence type="ECO:0000256" key="10">
    <source>
        <dbReference type="ARBA" id="ARBA00040957"/>
    </source>
</evidence>
<dbReference type="PIRSF" id="PIRSF028865">
    <property type="entry name" value="Membrin-2"/>
    <property type="match status" value="1"/>
</dbReference>
<evidence type="ECO:0000256" key="1">
    <source>
        <dbReference type="ARBA" id="ARBA00004163"/>
    </source>
</evidence>
<evidence type="ECO:0000256" key="2">
    <source>
        <dbReference type="ARBA" id="ARBA00004409"/>
    </source>
</evidence>
<sequence length="284" mass="30368">MNSLNALGNRQVASLNADLQRMEAGEGGSNIQGVSAGDDDSQADNSPAVVTSALLAAHRYIADSSGQITTTLAALSRLIDDYDSMARKEMVAAAREKANTRVEKLKGEHKNLKTRFEKAKNAGSEKNRNELLGISSATGGAGPSGSAMQRRTANGADVPESPFGHSGYAPNYPTSREDYALREHSFIRESENLIDGYIAQGTLALQDLVEQRGILKKTHRKLLDAAHTLGVSRETIGWVERRTTGSSSSAVPHSPSFASGSFTTTLVRLVPAETPHTSYDDTHT</sequence>
<dbReference type="Proteomes" id="UP000002748">
    <property type="component" value="Unassembled WGS sequence"/>
</dbReference>
<dbReference type="GO" id="GO:0031201">
    <property type="term" value="C:SNARE complex"/>
    <property type="evidence" value="ECO:0007669"/>
    <property type="project" value="TreeGrafter"/>
</dbReference>
<dbReference type="EMBL" id="ALBS01000327">
    <property type="protein sequence ID" value="EJT45408.1"/>
    <property type="molecule type" value="Genomic_DNA"/>
</dbReference>
<feature type="compositionally biased region" description="Basic and acidic residues" evidence="11">
    <location>
        <begin position="119"/>
        <end position="129"/>
    </location>
</feature>
<dbReference type="GO" id="GO:0000139">
    <property type="term" value="C:Golgi membrane"/>
    <property type="evidence" value="ECO:0007669"/>
    <property type="project" value="UniProtKB-SubCell"/>
</dbReference>
<dbReference type="CDD" id="cd15863">
    <property type="entry name" value="SNARE_GS27"/>
    <property type="match status" value="1"/>
</dbReference>
<dbReference type="GO" id="GO:0006888">
    <property type="term" value="P:endoplasmic reticulum to Golgi vesicle-mediated transport"/>
    <property type="evidence" value="ECO:0007669"/>
    <property type="project" value="TreeGrafter"/>
</dbReference>
<dbReference type="GO" id="GO:0000149">
    <property type="term" value="F:SNARE binding"/>
    <property type="evidence" value="ECO:0007669"/>
    <property type="project" value="TreeGrafter"/>
</dbReference>
<evidence type="ECO:0000256" key="11">
    <source>
        <dbReference type="SAM" id="MobiDB-lite"/>
    </source>
</evidence>
<dbReference type="GO" id="GO:0005789">
    <property type="term" value="C:endoplasmic reticulum membrane"/>
    <property type="evidence" value="ECO:0007669"/>
    <property type="project" value="UniProtKB-SubCell"/>
</dbReference>
<comment type="caution">
    <text evidence="12">The sequence shown here is derived from an EMBL/GenBank/DDBJ whole genome shotgun (WGS) entry which is preliminary data.</text>
</comment>
<evidence type="ECO:0000256" key="5">
    <source>
        <dbReference type="ARBA" id="ARBA00022927"/>
    </source>
</evidence>
<gene>
    <name evidence="12" type="ORF">A1Q1_06171</name>
</gene>
<organism evidence="12 13">
    <name type="scientific">Trichosporon asahii var. asahii (strain ATCC 90039 / CBS 2479 / JCM 2466 / KCTC 7840 / NBRC 103889/ NCYC 2677 / UAMH 7654)</name>
    <name type="common">Yeast</name>
    <dbReference type="NCBI Taxonomy" id="1186058"/>
    <lineage>
        <taxon>Eukaryota</taxon>
        <taxon>Fungi</taxon>
        <taxon>Dikarya</taxon>
        <taxon>Basidiomycota</taxon>
        <taxon>Agaricomycotina</taxon>
        <taxon>Tremellomycetes</taxon>
        <taxon>Trichosporonales</taxon>
        <taxon>Trichosporonaceae</taxon>
        <taxon>Trichosporon</taxon>
    </lineage>
</organism>
<dbReference type="HOGENOM" id="CLU_078260_0_0_1"/>
<proteinExistence type="inferred from homology"/>
<dbReference type="OrthoDB" id="158360at2759"/>
<dbReference type="GO" id="GO:0015031">
    <property type="term" value="P:protein transport"/>
    <property type="evidence" value="ECO:0007669"/>
    <property type="project" value="UniProtKB-KW"/>
</dbReference>
<evidence type="ECO:0000256" key="9">
    <source>
        <dbReference type="ARBA" id="ARBA00037983"/>
    </source>
</evidence>
<dbReference type="GO" id="GO:0012507">
    <property type="term" value="C:ER to Golgi transport vesicle membrane"/>
    <property type="evidence" value="ECO:0007669"/>
    <property type="project" value="TreeGrafter"/>
</dbReference>
<keyword evidence="4" id="KW-0812">Transmembrane</keyword>
<evidence type="ECO:0000256" key="4">
    <source>
        <dbReference type="ARBA" id="ARBA00022692"/>
    </source>
</evidence>
<dbReference type="GO" id="GO:0031902">
    <property type="term" value="C:late endosome membrane"/>
    <property type="evidence" value="ECO:0007669"/>
    <property type="project" value="TreeGrafter"/>
</dbReference>
<evidence type="ECO:0000256" key="3">
    <source>
        <dbReference type="ARBA" id="ARBA00022448"/>
    </source>
</evidence>